<evidence type="ECO:0000313" key="2">
    <source>
        <dbReference type="EMBL" id="EKC18330.1"/>
    </source>
</evidence>
<dbReference type="EMBL" id="JH817423">
    <property type="protein sequence ID" value="EKC18330.1"/>
    <property type="molecule type" value="Genomic_DNA"/>
</dbReference>
<feature type="region of interest" description="Disordered" evidence="1">
    <location>
        <begin position="168"/>
        <end position="194"/>
    </location>
</feature>
<proteinExistence type="predicted"/>
<protein>
    <submittedName>
        <fullName evidence="2">Uncharacterized protein</fullName>
    </submittedName>
</protein>
<dbReference type="HOGENOM" id="CLU_863967_0_0_1"/>
<feature type="compositionally biased region" description="Polar residues" evidence="1">
    <location>
        <begin position="168"/>
        <end position="179"/>
    </location>
</feature>
<feature type="compositionally biased region" description="Polar residues" evidence="1">
    <location>
        <begin position="82"/>
        <end position="95"/>
    </location>
</feature>
<evidence type="ECO:0000256" key="1">
    <source>
        <dbReference type="SAM" id="MobiDB-lite"/>
    </source>
</evidence>
<reference evidence="2" key="1">
    <citation type="journal article" date="2012" name="Nature">
        <title>The oyster genome reveals stress adaptation and complexity of shell formation.</title>
        <authorList>
            <person name="Zhang G."/>
            <person name="Fang X."/>
            <person name="Guo X."/>
            <person name="Li L."/>
            <person name="Luo R."/>
            <person name="Xu F."/>
            <person name="Yang P."/>
            <person name="Zhang L."/>
            <person name="Wang X."/>
            <person name="Qi H."/>
            <person name="Xiong Z."/>
            <person name="Que H."/>
            <person name="Xie Y."/>
            <person name="Holland P.W."/>
            <person name="Paps J."/>
            <person name="Zhu Y."/>
            <person name="Wu F."/>
            <person name="Chen Y."/>
            <person name="Wang J."/>
            <person name="Peng C."/>
            <person name="Meng J."/>
            <person name="Yang L."/>
            <person name="Liu J."/>
            <person name="Wen B."/>
            <person name="Zhang N."/>
            <person name="Huang Z."/>
            <person name="Zhu Q."/>
            <person name="Feng Y."/>
            <person name="Mount A."/>
            <person name="Hedgecock D."/>
            <person name="Xu Z."/>
            <person name="Liu Y."/>
            <person name="Domazet-Loso T."/>
            <person name="Du Y."/>
            <person name="Sun X."/>
            <person name="Zhang S."/>
            <person name="Liu B."/>
            <person name="Cheng P."/>
            <person name="Jiang X."/>
            <person name="Li J."/>
            <person name="Fan D."/>
            <person name="Wang W."/>
            <person name="Fu W."/>
            <person name="Wang T."/>
            <person name="Wang B."/>
            <person name="Zhang J."/>
            <person name="Peng Z."/>
            <person name="Li Y."/>
            <person name="Li N."/>
            <person name="Wang J."/>
            <person name="Chen M."/>
            <person name="He Y."/>
            <person name="Tan F."/>
            <person name="Song X."/>
            <person name="Zheng Q."/>
            <person name="Huang R."/>
            <person name="Yang H."/>
            <person name="Du X."/>
            <person name="Chen L."/>
            <person name="Yang M."/>
            <person name="Gaffney P.M."/>
            <person name="Wang S."/>
            <person name="Luo L."/>
            <person name="She Z."/>
            <person name="Ming Y."/>
            <person name="Huang W."/>
            <person name="Zhang S."/>
            <person name="Huang B."/>
            <person name="Zhang Y."/>
            <person name="Qu T."/>
            <person name="Ni P."/>
            <person name="Miao G."/>
            <person name="Wang J."/>
            <person name="Wang Q."/>
            <person name="Steinberg C.E."/>
            <person name="Wang H."/>
            <person name="Li N."/>
            <person name="Qian L."/>
            <person name="Zhang G."/>
            <person name="Li Y."/>
            <person name="Yang H."/>
            <person name="Liu X."/>
            <person name="Wang J."/>
            <person name="Yin Y."/>
            <person name="Wang J."/>
        </authorList>
    </citation>
    <scope>NUCLEOTIDE SEQUENCE [LARGE SCALE GENOMIC DNA]</scope>
    <source>
        <strain evidence="2">05x7-T-G4-1.051#20</strain>
    </source>
</reference>
<sequence length="322" mass="36707">MHGNKEIERELRAKNLHGLNTDFGSVEKDYEFLTKLQSNRKKSQQNKQKKHPKITVTIPKDTQKELVDDVFMDGNGTRRRSNSVSECMTSRSTGTLAGLPLPTVDRPSTTGSRPQQREVEVSVQSLPLKKDIQLSIATKGKKQNNKLTLDLPVKQKARPHTCGPSLLQQVTNEATSGSRRPSEQENHRKKSSSFFEDERKIDVVELQLKAIKSLNYDQKIQEFVDTLNDLVVDDIEDRDYYTLRLRAAMKEISGIKYEQVPGTPEDEYNRHVGNLDLKSLTFKNLKFDFSSRDTVTTADNFRPDYQPVILSSDESSDDDDDM</sequence>
<dbReference type="AlphaFoldDB" id="K1PPD8"/>
<gene>
    <name evidence="2" type="ORF">CGI_10013663</name>
</gene>
<feature type="compositionally biased region" description="Basic residues" evidence="1">
    <location>
        <begin position="38"/>
        <end position="53"/>
    </location>
</feature>
<name>K1PPD8_MAGGI</name>
<dbReference type="InParanoid" id="K1PPD8"/>
<organism evidence="2">
    <name type="scientific">Magallana gigas</name>
    <name type="common">Pacific oyster</name>
    <name type="synonym">Crassostrea gigas</name>
    <dbReference type="NCBI Taxonomy" id="29159"/>
    <lineage>
        <taxon>Eukaryota</taxon>
        <taxon>Metazoa</taxon>
        <taxon>Spiralia</taxon>
        <taxon>Lophotrochozoa</taxon>
        <taxon>Mollusca</taxon>
        <taxon>Bivalvia</taxon>
        <taxon>Autobranchia</taxon>
        <taxon>Pteriomorphia</taxon>
        <taxon>Ostreida</taxon>
        <taxon>Ostreoidea</taxon>
        <taxon>Ostreidae</taxon>
        <taxon>Magallana</taxon>
    </lineage>
</organism>
<accession>K1PPD8</accession>
<feature type="region of interest" description="Disordered" evidence="1">
    <location>
        <begin position="37"/>
        <end position="123"/>
    </location>
</feature>